<organism evidence="2 3">
    <name type="scientific">Actinokineospora bangkokensis</name>
    <dbReference type="NCBI Taxonomy" id="1193682"/>
    <lineage>
        <taxon>Bacteria</taxon>
        <taxon>Bacillati</taxon>
        <taxon>Actinomycetota</taxon>
        <taxon>Actinomycetes</taxon>
        <taxon>Pseudonocardiales</taxon>
        <taxon>Pseudonocardiaceae</taxon>
        <taxon>Actinokineospora</taxon>
    </lineage>
</organism>
<keyword evidence="1" id="KW-1133">Transmembrane helix</keyword>
<evidence type="ECO:0000313" key="3">
    <source>
        <dbReference type="Proteomes" id="UP000186040"/>
    </source>
</evidence>
<dbReference type="Pfam" id="PF14108">
    <property type="entry name" value="ABA4-like"/>
    <property type="match status" value="1"/>
</dbReference>
<sequence>MTSVLFDLSFYLAAPFWLLVVLAPKWTWTRRVVGSPWVVAPTLVVWLVLAVPVMGELVPLVLSPTLDGLVAFTRDDAALAALWAQIIAWDLFIGRWMYLDSRERDVHPLVMGPMLVLTVLLSPIGLPLYLATRGLLTRRPD</sequence>
<comment type="caution">
    <text evidence="2">The sequence shown here is derived from an EMBL/GenBank/DDBJ whole genome shotgun (WGS) entry which is preliminary data.</text>
</comment>
<dbReference type="RefSeq" id="WP_075977148.1">
    <property type="nucleotide sequence ID" value="NZ_MKQR01000026.1"/>
</dbReference>
<dbReference type="STRING" id="1193682.BJP25_27945"/>
<keyword evidence="1" id="KW-0472">Membrane</keyword>
<gene>
    <name evidence="2" type="ORF">BJP25_27945</name>
</gene>
<keyword evidence="1" id="KW-0812">Transmembrane</keyword>
<feature type="transmembrane region" description="Helical" evidence="1">
    <location>
        <begin position="6"/>
        <end position="24"/>
    </location>
</feature>
<name>A0A1Q9LEM4_9PSEU</name>
<feature type="transmembrane region" description="Helical" evidence="1">
    <location>
        <begin position="77"/>
        <end position="98"/>
    </location>
</feature>
<dbReference type="PANTHER" id="PTHR34543:SF1">
    <property type="entry name" value="PROTEIN ABA DEFICIENT 4, CHLOROPLASTIC"/>
    <property type="match status" value="1"/>
</dbReference>
<protein>
    <recommendedName>
        <fullName evidence="4">DUF4281 domain-containing protein</fullName>
    </recommendedName>
</protein>
<reference evidence="2 3" key="1">
    <citation type="submission" date="2016-10" db="EMBL/GenBank/DDBJ databases">
        <title>The Draft Genome Sequence of Actinokineospora bangkokensis 44EHWT reveals the biosynthetic pathway of antifungal compounds Thailandins with unusual extender unit butylmalonyl-CoA.</title>
        <authorList>
            <person name="Greule A."/>
            <person name="Intra B."/>
            <person name="Flemming S."/>
            <person name="Rommel M.G."/>
            <person name="Panbangred W."/>
            <person name="Bechthold A."/>
        </authorList>
    </citation>
    <scope>NUCLEOTIDE SEQUENCE [LARGE SCALE GENOMIC DNA]</scope>
    <source>
        <strain evidence="2 3">44EHW</strain>
    </source>
</reference>
<dbReference type="EMBL" id="MKQR01000026">
    <property type="protein sequence ID" value="OLR90474.1"/>
    <property type="molecule type" value="Genomic_DNA"/>
</dbReference>
<accession>A0A1Q9LEM4</accession>
<evidence type="ECO:0000256" key="1">
    <source>
        <dbReference type="SAM" id="Phobius"/>
    </source>
</evidence>
<dbReference type="Proteomes" id="UP000186040">
    <property type="component" value="Unassembled WGS sequence"/>
</dbReference>
<dbReference type="AlphaFoldDB" id="A0A1Q9LEM4"/>
<evidence type="ECO:0000313" key="2">
    <source>
        <dbReference type="EMBL" id="OLR90474.1"/>
    </source>
</evidence>
<evidence type="ECO:0008006" key="4">
    <source>
        <dbReference type="Google" id="ProtNLM"/>
    </source>
</evidence>
<proteinExistence type="predicted"/>
<dbReference type="PANTHER" id="PTHR34543">
    <property type="entry name" value="PROTEIN ABA DEFICIENT 4, CHLOROPLASTIC"/>
    <property type="match status" value="1"/>
</dbReference>
<dbReference type="OrthoDB" id="345237at2"/>
<feature type="transmembrane region" description="Helical" evidence="1">
    <location>
        <begin position="110"/>
        <end position="131"/>
    </location>
</feature>
<keyword evidence="3" id="KW-1185">Reference proteome</keyword>
<feature type="transmembrane region" description="Helical" evidence="1">
    <location>
        <begin position="36"/>
        <end position="57"/>
    </location>
</feature>
<dbReference type="InterPro" id="IPR025461">
    <property type="entry name" value="ABA4-like"/>
</dbReference>